<comment type="caution">
    <text evidence="4">The sequence shown here is derived from an EMBL/GenBank/DDBJ whole genome shotgun (WGS) entry which is preliminary data.</text>
</comment>
<dbReference type="SUPFAM" id="SSF143447">
    <property type="entry name" value="AMMECR1-like"/>
    <property type="match status" value="1"/>
</dbReference>
<evidence type="ECO:0000259" key="3">
    <source>
        <dbReference type="PROSITE" id="PS51112"/>
    </source>
</evidence>
<sequence>MPETLRTGPRALPRADATLAQLVHDRGILWSTPGAPVLGRDGVRADWMLYTYPLTLSGDGGAAAAAAMLPVLRTFEARQVVSIGYTAIPLVADCVLHARGELVGGCIRETRKAHGSGRRVEGDLDRTRPVVVVDDSISSGTSVRTGIEALEAEGFEVEGAVALVAFPWRGGIEQVRAQGYRVETVLDIWRDVGMPLADHVHDHACVAVTWADAQATGGLHPAVLAREVADELLRSGRTLRPPAALDADYDGRGGVYVSFRDRRTDARLARSGFWHFDPALADPARDVVLATARTLAGAAGRAVRAHGLDDLKVGVSFLGPLQPVAPRDLDFGRLGVVVQSLAQPGKVGGALPHTEVFTSEIQQYRHAAFRNARLGRTEPHQVFVHTVRKVVEPGESWLPYGSSDDAQERLPLATGEALTTRARDVLDAFRAGREPVGPPVPDELVPDPVRGVGVTLYAGGVLGCCVSSQGSLDECLVRATRRAATDPRFTAVRDAAQVPPSICVSILRDQELLGVTADLERALVKVRPGHDTVAAQHGDRAGLLLAQVPVHHDWSKPQLARQLLAKARIDGGTASWSTFRTASWLRREDRVWPVVSGYPVRDAPRVDVATIRSTLALLAGYVIGQLGPDGLPAYAYQPVTGRTTTRGTAGRALHALTALADAADVLGRDDLRAAAAHGLSTALRSVEPIGGRSRVALPGLTPGTSADAELVLGAAALGDGLLGDDRVRAVHRGLVGLLRPDGRIDPERRRRWTAEHDFLPGLALLAAAAVPDELPDLTAQLAWYRRRFDLLHPWGMVGWHPQAWFRVAATGHAPDGTAAFVREVVDWALPLQHRGTGAFLTDLDVTGPGFHTAFVLEGVADAARLCLLDGDRARAALYMRRWRQGFRFVDRLVVRDEDTYCMADPGRALGAVRPSLTTSGVRIDFVSHAMQALVKALRYAETAEEGEVERDD</sequence>
<keyword evidence="5" id="KW-1185">Reference proteome</keyword>
<feature type="domain" description="AMMECR1" evidence="3">
    <location>
        <begin position="413"/>
        <end position="601"/>
    </location>
</feature>
<dbReference type="InterPro" id="IPR036071">
    <property type="entry name" value="AMMECR1_dom_sf"/>
</dbReference>
<accession>A0ABT7SCG3</accession>
<dbReference type="PANTHER" id="PTHR19278">
    <property type="entry name" value="OROTATE PHOSPHORIBOSYLTRANSFERASE"/>
    <property type="match status" value="1"/>
</dbReference>
<dbReference type="Gene3D" id="3.30.1490.150">
    <property type="entry name" value="Hypothetical protein ph0010, domain 2"/>
    <property type="match status" value="1"/>
</dbReference>
<gene>
    <name evidence="4" type="ORF">QRT04_02965</name>
</gene>
<proteinExistence type="predicted"/>
<name>A0ABT7SCG3_9CELL</name>
<comment type="pathway">
    <text evidence="1">Pyrimidine metabolism; UMP biosynthesis via de novo pathway.</text>
</comment>
<reference evidence="4 5" key="1">
    <citation type="submission" date="2023-06" db="EMBL/GenBank/DDBJ databases">
        <title>Cellulomonas sp. MW4 Whole genome sequence.</title>
        <authorList>
            <person name="Park S."/>
        </authorList>
    </citation>
    <scope>NUCLEOTIDE SEQUENCE [LARGE SCALE GENOMIC DNA]</scope>
    <source>
        <strain evidence="4 5">MW4</strain>
    </source>
</reference>
<dbReference type="Pfam" id="PF01871">
    <property type="entry name" value="AMMECR1"/>
    <property type="match status" value="1"/>
</dbReference>
<evidence type="ECO:0000313" key="4">
    <source>
        <dbReference type="EMBL" id="MDM7853882.1"/>
    </source>
</evidence>
<dbReference type="PANTHER" id="PTHR19278:SF9">
    <property type="entry name" value="URIDINE 5'-MONOPHOSPHATE SYNTHASE"/>
    <property type="match status" value="1"/>
</dbReference>
<evidence type="ECO:0000256" key="1">
    <source>
        <dbReference type="ARBA" id="ARBA00004725"/>
    </source>
</evidence>
<dbReference type="PROSITE" id="PS51112">
    <property type="entry name" value="AMMECR1"/>
    <property type="match status" value="1"/>
</dbReference>
<dbReference type="Proteomes" id="UP001529338">
    <property type="component" value="Unassembled WGS sequence"/>
</dbReference>
<dbReference type="InterPro" id="IPR027485">
    <property type="entry name" value="AMMECR1_N"/>
</dbReference>
<dbReference type="Gene3D" id="3.40.50.2020">
    <property type="match status" value="1"/>
</dbReference>
<dbReference type="Gene3D" id="3.30.700.20">
    <property type="entry name" value="Hypothetical protein ph0010, domain 1"/>
    <property type="match status" value="2"/>
</dbReference>
<dbReference type="InterPro" id="IPR029057">
    <property type="entry name" value="PRTase-like"/>
</dbReference>
<evidence type="ECO:0000256" key="2">
    <source>
        <dbReference type="ARBA" id="ARBA00022975"/>
    </source>
</evidence>
<keyword evidence="2" id="KW-0665">Pyrimidine biosynthesis</keyword>
<evidence type="ECO:0000313" key="5">
    <source>
        <dbReference type="Proteomes" id="UP001529338"/>
    </source>
</evidence>
<protein>
    <submittedName>
        <fullName evidence="4">AMMECR1 domain-containing protein</fullName>
    </submittedName>
</protein>
<dbReference type="InterPro" id="IPR002733">
    <property type="entry name" value="AMMECR1_domain"/>
</dbReference>
<organism evidence="4 5">
    <name type="scientific">Cellulomonas alba</name>
    <dbReference type="NCBI Taxonomy" id="3053467"/>
    <lineage>
        <taxon>Bacteria</taxon>
        <taxon>Bacillati</taxon>
        <taxon>Actinomycetota</taxon>
        <taxon>Actinomycetes</taxon>
        <taxon>Micrococcales</taxon>
        <taxon>Cellulomonadaceae</taxon>
        <taxon>Cellulomonas</taxon>
    </lineage>
</organism>
<dbReference type="SUPFAM" id="SSF53271">
    <property type="entry name" value="PRTase-like"/>
    <property type="match status" value="1"/>
</dbReference>
<dbReference type="RefSeq" id="WP_289453398.1">
    <property type="nucleotide sequence ID" value="NZ_JAUCGQ010000001.1"/>
</dbReference>
<dbReference type="InterPro" id="IPR000836">
    <property type="entry name" value="PRTase_dom"/>
</dbReference>
<dbReference type="EMBL" id="JAUCGQ010000001">
    <property type="protein sequence ID" value="MDM7853882.1"/>
    <property type="molecule type" value="Genomic_DNA"/>
</dbReference>
<dbReference type="CDD" id="cd06223">
    <property type="entry name" value="PRTases_typeI"/>
    <property type="match status" value="1"/>
</dbReference>